<proteinExistence type="predicted"/>
<dbReference type="RefSeq" id="XP_060419670.1">
    <property type="nucleotide sequence ID" value="XM_060556617.1"/>
</dbReference>
<feature type="region of interest" description="Disordered" evidence="1">
    <location>
        <begin position="61"/>
        <end position="123"/>
    </location>
</feature>
<evidence type="ECO:0000313" key="3">
    <source>
        <dbReference type="Proteomes" id="UP001230504"/>
    </source>
</evidence>
<gene>
    <name evidence="2" type="ORF">LY79DRAFT_536604</name>
</gene>
<name>A0AAD8QCV9_9PEZI</name>
<dbReference type="GeneID" id="85440857"/>
<reference evidence="2" key="1">
    <citation type="submission" date="2021-06" db="EMBL/GenBank/DDBJ databases">
        <title>Comparative genomics, transcriptomics and evolutionary studies reveal genomic signatures of adaptation to plant cell wall in hemibiotrophic fungi.</title>
        <authorList>
            <consortium name="DOE Joint Genome Institute"/>
            <person name="Baroncelli R."/>
            <person name="Diaz J.F."/>
            <person name="Benocci T."/>
            <person name="Peng M."/>
            <person name="Battaglia E."/>
            <person name="Haridas S."/>
            <person name="Andreopoulos W."/>
            <person name="Labutti K."/>
            <person name="Pangilinan J."/>
            <person name="Floch G.L."/>
            <person name="Makela M.R."/>
            <person name="Henrissat B."/>
            <person name="Grigoriev I.V."/>
            <person name="Crouch J.A."/>
            <person name="De Vries R.P."/>
            <person name="Sukno S.A."/>
            <person name="Thon M.R."/>
        </authorList>
    </citation>
    <scope>NUCLEOTIDE SEQUENCE</scope>
    <source>
        <strain evidence="2">CBS 125086</strain>
    </source>
</reference>
<keyword evidence="3" id="KW-1185">Reference proteome</keyword>
<dbReference type="EMBL" id="JAHLJV010000003">
    <property type="protein sequence ID" value="KAK1599008.1"/>
    <property type="molecule type" value="Genomic_DNA"/>
</dbReference>
<sequence>MLAHDCSTYADVMNRSSHPTNGSKTRGHKDGKLNTAKQTHQIFLNAAIRPVELIRKPHMAEPNRPVGASEMMGDHTTKAAHHQRETLRRAQESDKIDTVEDLSDYSPPPSPPRPIHQGGGQYAPGQLRNRLLVFKALVSFDSQSARRRFFLRLK</sequence>
<evidence type="ECO:0000313" key="2">
    <source>
        <dbReference type="EMBL" id="KAK1599008.1"/>
    </source>
</evidence>
<dbReference type="Proteomes" id="UP001230504">
    <property type="component" value="Unassembled WGS sequence"/>
</dbReference>
<feature type="compositionally biased region" description="Basic and acidic residues" evidence="1">
    <location>
        <begin position="72"/>
        <end position="98"/>
    </location>
</feature>
<feature type="compositionally biased region" description="Polar residues" evidence="1">
    <location>
        <begin position="14"/>
        <end position="24"/>
    </location>
</feature>
<protein>
    <submittedName>
        <fullName evidence="2">Uncharacterized protein</fullName>
    </submittedName>
</protein>
<organism evidence="2 3">
    <name type="scientific">Colletotrichum navitas</name>
    <dbReference type="NCBI Taxonomy" id="681940"/>
    <lineage>
        <taxon>Eukaryota</taxon>
        <taxon>Fungi</taxon>
        <taxon>Dikarya</taxon>
        <taxon>Ascomycota</taxon>
        <taxon>Pezizomycotina</taxon>
        <taxon>Sordariomycetes</taxon>
        <taxon>Hypocreomycetidae</taxon>
        <taxon>Glomerellales</taxon>
        <taxon>Glomerellaceae</taxon>
        <taxon>Colletotrichum</taxon>
        <taxon>Colletotrichum graminicola species complex</taxon>
    </lineage>
</organism>
<feature type="region of interest" description="Disordered" evidence="1">
    <location>
        <begin position="1"/>
        <end position="31"/>
    </location>
</feature>
<comment type="caution">
    <text evidence="2">The sequence shown here is derived from an EMBL/GenBank/DDBJ whole genome shotgun (WGS) entry which is preliminary data.</text>
</comment>
<accession>A0AAD8QCV9</accession>
<dbReference type="AlphaFoldDB" id="A0AAD8QCV9"/>
<evidence type="ECO:0000256" key="1">
    <source>
        <dbReference type="SAM" id="MobiDB-lite"/>
    </source>
</evidence>